<gene>
    <name evidence="2" type="ORF">ACFSOY_07985</name>
</gene>
<protein>
    <recommendedName>
        <fullName evidence="1">N-acetyltransferase domain-containing protein</fullName>
    </recommendedName>
</protein>
<organism evidence="2 3">
    <name type="scientific">Tumebacillus lipolyticus</name>
    <dbReference type="NCBI Taxonomy" id="1280370"/>
    <lineage>
        <taxon>Bacteria</taxon>
        <taxon>Bacillati</taxon>
        <taxon>Bacillota</taxon>
        <taxon>Bacilli</taxon>
        <taxon>Bacillales</taxon>
        <taxon>Alicyclobacillaceae</taxon>
        <taxon>Tumebacillus</taxon>
    </lineage>
</organism>
<proteinExistence type="predicted"/>
<dbReference type="SUPFAM" id="SSF55729">
    <property type="entry name" value="Acyl-CoA N-acyltransferases (Nat)"/>
    <property type="match status" value="1"/>
</dbReference>
<dbReference type="Gene3D" id="3.40.630.30">
    <property type="match status" value="1"/>
</dbReference>
<accession>A0ABW4ZV75</accession>
<dbReference type="InterPro" id="IPR016181">
    <property type="entry name" value="Acyl_CoA_acyltransferase"/>
</dbReference>
<sequence length="271" mass="29676">MKEQLLLSPELVGRIERSNCLEHLDKCQSMQAREGNPMGIVIEHFGSATAVGSAVLGGATNRVMCFGDHEEGRLDEIIRFFAEHNLPFRFEICPGDVSADLLAKLADRGFEQNGFHAVMYGAPQTAPPVLPTELTIDQVAEQQFDLYGDLYVQSFGMPDWTKAGVAENNRLLSQRPGRTFYFAAVDHAPAAVASLFVADQVANLALAGTAPDYRGKGCQLVLLHQRLFDASAQGCDLVVGQATFLSTSMRNMQRAGLQLAYTKAFFSKRSR</sequence>
<dbReference type="PROSITE" id="PS51186">
    <property type="entry name" value="GNAT"/>
    <property type="match status" value="1"/>
</dbReference>
<reference evidence="3" key="1">
    <citation type="journal article" date="2019" name="Int. J. Syst. Evol. Microbiol.">
        <title>The Global Catalogue of Microorganisms (GCM) 10K type strain sequencing project: providing services to taxonomists for standard genome sequencing and annotation.</title>
        <authorList>
            <consortium name="The Broad Institute Genomics Platform"/>
            <consortium name="The Broad Institute Genome Sequencing Center for Infectious Disease"/>
            <person name="Wu L."/>
            <person name="Ma J."/>
        </authorList>
    </citation>
    <scope>NUCLEOTIDE SEQUENCE [LARGE SCALE GENOMIC DNA]</scope>
    <source>
        <strain evidence="3">CGMCC 1.13574</strain>
    </source>
</reference>
<evidence type="ECO:0000313" key="2">
    <source>
        <dbReference type="EMBL" id="MFD2169932.1"/>
    </source>
</evidence>
<evidence type="ECO:0000313" key="3">
    <source>
        <dbReference type="Proteomes" id="UP001597343"/>
    </source>
</evidence>
<keyword evidence="3" id="KW-1185">Reference proteome</keyword>
<dbReference type="InterPro" id="IPR000182">
    <property type="entry name" value="GNAT_dom"/>
</dbReference>
<feature type="domain" description="N-acetyltransferase" evidence="1">
    <location>
        <begin position="134"/>
        <end position="271"/>
    </location>
</feature>
<dbReference type="RefSeq" id="WP_386045463.1">
    <property type="nucleotide sequence ID" value="NZ_JBHUIO010000005.1"/>
</dbReference>
<comment type="caution">
    <text evidence="2">The sequence shown here is derived from an EMBL/GenBank/DDBJ whole genome shotgun (WGS) entry which is preliminary data.</text>
</comment>
<name>A0ABW4ZV75_9BACL</name>
<dbReference type="Proteomes" id="UP001597343">
    <property type="component" value="Unassembled WGS sequence"/>
</dbReference>
<evidence type="ECO:0000259" key="1">
    <source>
        <dbReference type="PROSITE" id="PS51186"/>
    </source>
</evidence>
<dbReference type="EMBL" id="JBHUIO010000005">
    <property type="protein sequence ID" value="MFD2169932.1"/>
    <property type="molecule type" value="Genomic_DNA"/>
</dbReference>